<reference evidence="2" key="2">
    <citation type="journal article" date="2008" name="Nucleic Acids Res.">
        <title>The rice annotation project database (RAP-DB): 2008 update.</title>
        <authorList>
            <consortium name="The rice annotation project (RAP)"/>
        </authorList>
    </citation>
    <scope>GENOME REANNOTATION</scope>
    <source>
        <strain evidence="2">cv. Nipponbare</strain>
    </source>
</reference>
<sequence>MTEGREMKYAKVESLAENLEISHEGNKIRSQWKPICYPLVILPSFLVNQTHGASGMPANPRCN</sequence>
<dbReference type="AlphaFoldDB" id="Q7EYK3"/>
<dbReference type="Proteomes" id="UP000000763">
    <property type="component" value="Chromosome 7"/>
</dbReference>
<organism evidence="1 2">
    <name type="scientific">Oryza sativa subsp. japonica</name>
    <name type="common">Rice</name>
    <dbReference type="NCBI Taxonomy" id="39947"/>
    <lineage>
        <taxon>Eukaryota</taxon>
        <taxon>Viridiplantae</taxon>
        <taxon>Streptophyta</taxon>
        <taxon>Embryophyta</taxon>
        <taxon>Tracheophyta</taxon>
        <taxon>Spermatophyta</taxon>
        <taxon>Magnoliopsida</taxon>
        <taxon>Liliopsida</taxon>
        <taxon>Poales</taxon>
        <taxon>Poaceae</taxon>
        <taxon>BOP clade</taxon>
        <taxon>Oryzoideae</taxon>
        <taxon>Oryzeae</taxon>
        <taxon>Oryzinae</taxon>
        <taxon>Oryza</taxon>
        <taxon>Oryza sativa</taxon>
    </lineage>
</organism>
<accession>Q7EYK3</accession>
<evidence type="ECO:0000313" key="1">
    <source>
        <dbReference type="EMBL" id="BAC84350.1"/>
    </source>
</evidence>
<gene>
    <name evidence="1" type="primary">P0613B07.130</name>
</gene>
<dbReference type="EMBL" id="AP005462">
    <property type="protein sequence ID" value="BAC84350.1"/>
    <property type="molecule type" value="Genomic_DNA"/>
</dbReference>
<reference evidence="2" key="1">
    <citation type="journal article" date="2005" name="Nature">
        <title>The map-based sequence of the rice genome.</title>
        <authorList>
            <consortium name="International rice genome sequencing project (IRGSP)"/>
            <person name="Matsumoto T."/>
            <person name="Wu J."/>
            <person name="Kanamori H."/>
            <person name="Katayose Y."/>
            <person name="Fujisawa M."/>
            <person name="Namiki N."/>
            <person name="Mizuno H."/>
            <person name="Yamamoto K."/>
            <person name="Antonio B.A."/>
            <person name="Baba T."/>
            <person name="Sakata K."/>
            <person name="Nagamura Y."/>
            <person name="Aoki H."/>
            <person name="Arikawa K."/>
            <person name="Arita K."/>
            <person name="Bito T."/>
            <person name="Chiden Y."/>
            <person name="Fujitsuka N."/>
            <person name="Fukunaka R."/>
            <person name="Hamada M."/>
            <person name="Harada C."/>
            <person name="Hayashi A."/>
            <person name="Hijishita S."/>
            <person name="Honda M."/>
            <person name="Hosokawa S."/>
            <person name="Ichikawa Y."/>
            <person name="Idonuma A."/>
            <person name="Iijima M."/>
            <person name="Ikeda M."/>
            <person name="Ikeno M."/>
            <person name="Ito K."/>
            <person name="Ito S."/>
            <person name="Ito T."/>
            <person name="Ito Y."/>
            <person name="Ito Y."/>
            <person name="Iwabuchi A."/>
            <person name="Kamiya K."/>
            <person name="Karasawa W."/>
            <person name="Kurita K."/>
            <person name="Katagiri S."/>
            <person name="Kikuta A."/>
            <person name="Kobayashi H."/>
            <person name="Kobayashi N."/>
            <person name="Machita K."/>
            <person name="Maehara T."/>
            <person name="Masukawa M."/>
            <person name="Mizubayashi T."/>
            <person name="Mukai Y."/>
            <person name="Nagasaki H."/>
            <person name="Nagata Y."/>
            <person name="Naito S."/>
            <person name="Nakashima M."/>
            <person name="Nakama Y."/>
            <person name="Nakamichi Y."/>
            <person name="Nakamura M."/>
            <person name="Meguro A."/>
            <person name="Negishi M."/>
            <person name="Ohta I."/>
            <person name="Ohta T."/>
            <person name="Okamoto M."/>
            <person name="Ono N."/>
            <person name="Saji S."/>
            <person name="Sakaguchi M."/>
            <person name="Sakai K."/>
            <person name="Shibata M."/>
            <person name="Shimokawa T."/>
            <person name="Song J."/>
            <person name="Takazaki Y."/>
            <person name="Terasawa K."/>
            <person name="Tsugane M."/>
            <person name="Tsuji K."/>
            <person name="Ueda S."/>
            <person name="Waki K."/>
            <person name="Yamagata H."/>
            <person name="Yamamoto M."/>
            <person name="Yamamoto S."/>
            <person name="Yamane H."/>
            <person name="Yoshiki S."/>
            <person name="Yoshihara R."/>
            <person name="Yukawa K."/>
            <person name="Zhong H."/>
            <person name="Yano M."/>
            <person name="Yuan Q."/>
            <person name="Ouyang S."/>
            <person name="Liu J."/>
            <person name="Jones K.M."/>
            <person name="Gansberger K."/>
            <person name="Moffat K."/>
            <person name="Hill J."/>
            <person name="Bera J."/>
            <person name="Fadrosh D."/>
            <person name="Jin S."/>
            <person name="Johri S."/>
            <person name="Kim M."/>
            <person name="Overton L."/>
            <person name="Reardon M."/>
            <person name="Tsitrin T."/>
            <person name="Vuong H."/>
            <person name="Weaver B."/>
            <person name="Ciecko A."/>
            <person name="Tallon L."/>
            <person name="Jackson J."/>
            <person name="Pai G."/>
            <person name="Aken S.V."/>
            <person name="Utterback T."/>
            <person name="Reidmuller S."/>
            <person name="Feldblyum T."/>
            <person name="Hsiao J."/>
            <person name="Zismann V."/>
            <person name="Iobst S."/>
            <person name="de Vazeille A.R."/>
            <person name="Buell C.R."/>
            <person name="Ying K."/>
            <person name="Li Y."/>
            <person name="Lu T."/>
            <person name="Huang Y."/>
            <person name="Zhao Q."/>
            <person name="Feng Q."/>
            <person name="Zhang L."/>
            <person name="Zhu J."/>
            <person name="Weng Q."/>
            <person name="Mu J."/>
            <person name="Lu Y."/>
            <person name="Fan D."/>
            <person name="Liu Y."/>
            <person name="Guan J."/>
            <person name="Zhang Y."/>
            <person name="Yu S."/>
            <person name="Liu X."/>
            <person name="Zhang Y."/>
            <person name="Hong G."/>
            <person name="Han B."/>
            <person name="Choisne N."/>
            <person name="Demange N."/>
            <person name="Orjeda G."/>
            <person name="Samain S."/>
            <person name="Cattolico L."/>
            <person name="Pelletier E."/>
            <person name="Couloux A."/>
            <person name="Segurens B."/>
            <person name="Wincker P."/>
            <person name="D'Hont A."/>
            <person name="Scarpelli C."/>
            <person name="Weissenbach J."/>
            <person name="Salanoubat M."/>
            <person name="Quetier F."/>
            <person name="Yu Y."/>
            <person name="Kim H.R."/>
            <person name="Rambo T."/>
            <person name="Currie J."/>
            <person name="Collura K."/>
            <person name="Luo M."/>
            <person name="Yang T."/>
            <person name="Ammiraju J.S.S."/>
            <person name="Engler F."/>
            <person name="Soderlund C."/>
            <person name="Wing R.A."/>
            <person name="Palmer L.E."/>
            <person name="de la Bastide M."/>
            <person name="Spiegel L."/>
            <person name="Nascimento L."/>
            <person name="Zutavern T."/>
            <person name="O'Shaughnessy A."/>
            <person name="Dike S."/>
            <person name="Dedhia N."/>
            <person name="Preston R."/>
            <person name="Balija V."/>
            <person name="McCombie W.R."/>
            <person name="Chow T."/>
            <person name="Chen H."/>
            <person name="Chung M."/>
            <person name="Chen C."/>
            <person name="Shaw J."/>
            <person name="Wu H."/>
            <person name="Hsiao K."/>
            <person name="Chao Y."/>
            <person name="Chu M."/>
            <person name="Cheng C."/>
            <person name="Hour A."/>
            <person name="Lee P."/>
            <person name="Lin S."/>
            <person name="Lin Y."/>
            <person name="Liou J."/>
            <person name="Liu S."/>
            <person name="Hsing Y."/>
            <person name="Raghuvanshi S."/>
            <person name="Mohanty A."/>
            <person name="Bharti A.K."/>
            <person name="Gaur A."/>
            <person name="Gupta V."/>
            <person name="Kumar D."/>
            <person name="Ravi V."/>
            <person name="Vij S."/>
            <person name="Kapur A."/>
            <person name="Khurana P."/>
            <person name="Khurana P."/>
            <person name="Khurana J.P."/>
            <person name="Tyagi A.K."/>
            <person name="Gaikwad K."/>
            <person name="Singh A."/>
            <person name="Dalal V."/>
            <person name="Srivastava S."/>
            <person name="Dixit A."/>
            <person name="Pal A.K."/>
            <person name="Ghazi I.A."/>
            <person name="Yadav M."/>
            <person name="Pandit A."/>
            <person name="Bhargava A."/>
            <person name="Sureshbabu K."/>
            <person name="Batra K."/>
            <person name="Sharma T.R."/>
            <person name="Mohapatra T."/>
            <person name="Singh N.K."/>
            <person name="Messing J."/>
            <person name="Nelson A.B."/>
            <person name="Fuks G."/>
            <person name="Kavchok S."/>
            <person name="Keizer G."/>
            <person name="Linton E."/>
            <person name="Llaca V."/>
            <person name="Song R."/>
            <person name="Tanyolac B."/>
            <person name="Young S."/>
            <person name="Ho-Il K."/>
            <person name="Hahn J.H."/>
            <person name="Sangsakoo G."/>
            <person name="Vanavichit A."/>
            <person name="de Mattos Luiz.A.T."/>
            <person name="Zimmer P.D."/>
            <person name="Malone G."/>
            <person name="Dellagostin O."/>
            <person name="de Oliveira A.C."/>
            <person name="Bevan M."/>
            <person name="Bancroft I."/>
            <person name="Minx P."/>
            <person name="Cordum H."/>
            <person name="Wilson R."/>
            <person name="Cheng Z."/>
            <person name="Jin W."/>
            <person name="Jiang J."/>
            <person name="Leong S.A."/>
            <person name="Iwama H."/>
            <person name="Gojobori T."/>
            <person name="Itoh T."/>
            <person name="Niimura Y."/>
            <person name="Fujii Y."/>
            <person name="Habara T."/>
            <person name="Sakai H."/>
            <person name="Sato Y."/>
            <person name="Wilson G."/>
            <person name="Kumar K."/>
            <person name="McCouch S."/>
            <person name="Juretic N."/>
            <person name="Hoen D."/>
            <person name="Wright S."/>
            <person name="Bruskiewich R."/>
            <person name="Bureau T."/>
            <person name="Miyao A."/>
            <person name="Hirochika H."/>
            <person name="Nishikawa T."/>
            <person name="Kadowaki K."/>
            <person name="Sugiura M."/>
            <person name="Burr B."/>
            <person name="Sasaki T."/>
        </authorList>
    </citation>
    <scope>NUCLEOTIDE SEQUENCE [LARGE SCALE GENOMIC DNA]</scope>
    <source>
        <strain evidence="2">cv. Nipponbare</strain>
    </source>
</reference>
<evidence type="ECO:0000313" key="2">
    <source>
        <dbReference type="Proteomes" id="UP000000763"/>
    </source>
</evidence>
<protein>
    <submittedName>
        <fullName evidence="1">Uncharacterized protein</fullName>
    </submittedName>
</protein>
<proteinExistence type="predicted"/>
<name>Q7EYK3_ORYSJ</name>